<proteinExistence type="predicted"/>
<dbReference type="GO" id="GO:0000162">
    <property type="term" value="P:L-tryptophan biosynthetic process"/>
    <property type="evidence" value="ECO:0007669"/>
    <property type="project" value="UniProtKB-UniRule"/>
</dbReference>
<accession>A0A2W7ISM4</accession>
<evidence type="ECO:0000259" key="4">
    <source>
        <dbReference type="Pfam" id="PF00117"/>
    </source>
</evidence>
<dbReference type="InterPro" id="IPR029062">
    <property type="entry name" value="Class_I_gatase-like"/>
</dbReference>
<dbReference type="NCBIfam" id="NF010081">
    <property type="entry name" value="PRK13566.1"/>
    <property type="match status" value="1"/>
</dbReference>
<sequence length="729" mass="78040">MTETSFTYRTAGDVGVLRRATRLPYVDAAEPLVGEIEARRGALFASSFEQPDRYTRWDIGFSDPPLAATVRGTAVTFEALTPRGAVLVAAIEAGLRANALVEVTSPAGAATLVAGPAPAPVDEAEEMRSRRASAFTVLRAAMAGLASEEDHHLGFYGAFGYDLVFQFEPCELSRPRAADQRDAVLYVPDSILVVDHRREEATRYDYDFSFAGQSNAGMPRPQVPAPYVATPPAVLPPLRDHTPEAYQANVVEAQKRFACGDLFEAVLSQTFARPCADPPGEVFRRLRAKNPAPYGGLINLGEGEFLVSASPEMYVRVNGARVETCPISGTIARGGDALEDAARLKQLLNSAKDEAELTMCTDVDRNDKARICLPGSVRVLARRQIEATPRLYHTVDHVEGMLRPGFDALDAFLTHAWAVTVTGAPKVWAMRFVEKMEKTPRRWYGGAIGWLGFDGDLNTGLTLRTARMKDGIAEVRAGATLLHDSDPAAEDAECGLKASAMLDAVTNAAVATRRTTTIAQPLRGRRVLLADHEDSFVHTLADYLRQTGATVETLRAPAVRARLAAGKIPDLVVLSPGPGRPTDFDLSATIDAALARDVPVFGVCLGLQGIVEHFGGSLGQLPVPMHGKSSAIRVLAPGRFFGDVPDGIEVGRYHSLFGLTLPNSLVVTMATEEDAIPMAIEHVELPVAAVQFHPESILSAAGGRGLALLAGSLAALLEPQTTAVMPPST</sequence>
<evidence type="ECO:0000313" key="7">
    <source>
        <dbReference type="EMBL" id="PZW48710.1"/>
    </source>
</evidence>
<feature type="domain" description="Chorismate-utilising enzyme C-terminal" evidence="5">
    <location>
        <begin position="244"/>
        <end position="497"/>
    </location>
</feature>
<feature type="domain" description="Anthranilate synthase component I N-terminal" evidence="6">
    <location>
        <begin position="124"/>
        <end position="201"/>
    </location>
</feature>
<dbReference type="PRINTS" id="PR00097">
    <property type="entry name" value="ANTSNTHASEII"/>
</dbReference>
<dbReference type="PANTHER" id="PTHR11236">
    <property type="entry name" value="AMINOBENZOATE/ANTHRANILATE SYNTHASE"/>
    <property type="match status" value="1"/>
</dbReference>
<dbReference type="InterPro" id="IPR010112">
    <property type="entry name" value="TrpE-G_bact"/>
</dbReference>
<keyword evidence="3" id="KW-0057">Aromatic amino acid biosynthesis</keyword>
<dbReference type="SUPFAM" id="SSF56322">
    <property type="entry name" value="ADC synthase"/>
    <property type="match status" value="1"/>
</dbReference>
<evidence type="ECO:0000313" key="8">
    <source>
        <dbReference type="Proteomes" id="UP000249688"/>
    </source>
</evidence>
<feature type="domain" description="Glutamine amidotransferase" evidence="4">
    <location>
        <begin position="529"/>
        <end position="704"/>
    </location>
</feature>
<dbReference type="Gene3D" id="3.40.50.880">
    <property type="match status" value="1"/>
</dbReference>
<comment type="pathway">
    <text evidence="3">Amino-acid biosynthesis; L-tryptophan biosynthesis; L-tryptophan from chorismate: step 1/5.</text>
</comment>
<dbReference type="Pfam" id="PF04715">
    <property type="entry name" value="Anth_synt_I_N"/>
    <property type="match status" value="1"/>
</dbReference>
<dbReference type="EC" id="4.1.3.27" evidence="2 3"/>
<dbReference type="Proteomes" id="UP000249688">
    <property type="component" value="Unassembled WGS sequence"/>
</dbReference>
<dbReference type="InterPro" id="IPR006805">
    <property type="entry name" value="Anth_synth_I_N"/>
</dbReference>
<dbReference type="Pfam" id="PF00425">
    <property type="entry name" value="Chorismate_bind"/>
    <property type="match status" value="1"/>
</dbReference>
<protein>
    <recommendedName>
        <fullName evidence="2 3">Anthranilate synthase</fullName>
        <ecNumber evidence="2 3">4.1.3.27</ecNumber>
    </recommendedName>
</protein>
<keyword evidence="1" id="KW-0315">Glutamine amidotransferase</keyword>
<dbReference type="CDD" id="cd01743">
    <property type="entry name" value="GATase1_Anthranilate_Synthase"/>
    <property type="match status" value="1"/>
</dbReference>
<evidence type="ECO:0000256" key="3">
    <source>
        <dbReference type="PIRNR" id="PIRNR036934"/>
    </source>
</evidence>
<dbReference type="PANTHER" id="PTHR11236:SF9">
    <property type="entry name" value="ANTHRANILATE SYNTHASE COMPONENT 1"/>
    <property type="match status" value="1"/>
</dbReference>
<keyword evidence="3" id="KW-0822">Tryptophan biosynthesis</keyword>
<organism evidence="7 8">
    <name type="scientific">Humitalea rosea</name>
    <dbReference type="NCBI Taxonomy" id="990373"/>
    <lineage>
        <taxon>Bacteria</taxon>
        <taxon>Pseudomonadati</taxon>
        <taxon>Pseudomonadota</taxon>
        <taxon>Alphaproteobacteria</taxon>
        <taxon>Acetobacterales</taxon>
        <taxon>Roseomonadaceae</taxon>
        <taxon>Humitalea</taxon>
    </lineage>
</organism>
<dbReference type="EMBL" id="QKYU01000004">
    <property type="protein sequence ID" value="PZW48710.1"/>
    <property type="molecule type" value="Genomic_DNA"/>
</dbReference>
<evidence type="ECO:0000256" key="2">
    <source>
        <dbReference type="NCBIfam" id="TIGR01815"/>
    </source>
</evidence>
<evidence type="ECO:0000259" key="5">
    <source>
        <dbReference type="Pfam" id="PF00425"/>
    </source>
</evidence>
<dbReference type="AlphaFoldDB" id="A0A2W7ISM4"/>
<dbReference type="OrthoDB" id="9803598at2"/>
<dbReference type="PIRSF" id="PIRSF036934">
    <property type="entry name" value="TrpE-G"/>
    <property type="match status" value="1"/>
</dbReference>
<dbReference type="InterPro" id="IPR017926">
    <property type="entry name" value="GATASE"/>
</dbReference>
<dbReference type="GO" id="GO:0004049">
    <property type="term" value="F:anthranilate synthase activity"/>
    <property type="evidence" value="ECO:0007669"/>
    <property type="project" value="UniProtKB-UniRule"/>
</dbReference>
<comment type="caution">
    <text evidence="7">The sequence shown here is derived from an EMBL/GenBank/DDBJ whole genome shotgun (WGS) entry which is preliminary data.</text>
</comment>
<dbReference type="PROSITE" id="PS51273">
    <property type="entry name" value="GATASE_TYPE_1"/>
    <property type="match status" value="1"/>
</dbReference>
<reference evidence="7 8" key="1">
    <citation type="submission" date="2018-06" db="EMBL/GenBank/DDBJ databases">
        <title>Genomic Encyclopedia of Archaeal and Bacterial Type Strains, Phase II (KMG-II): from individual species to whole genera.</title>
        <authorList>
            <person name="Goeker M."/>
        </authorList>
    </citation>
    <scope>NUCLEOTIDE SEQUENCE [LARGE SCALE GENOMIC DNA]</scope>
    <source>
        <strain evidence="7 8">DSM 24525</strain>
    </source>
</reference>
<dbReference type="Pfam" id="PF00117">
    <property type="entry name" value="GATase"/>
    <property type="match status" value="1"/>
</dbReference>
<dbReference type="InterPro" id="IPR005801">
    <property type="entry name" value="ADC_synthase"/>
</dbReference>
<keyword evidence="3" id="KW-0028">Amino-acid biosynthesis</keyword>
<name>A0A2W7ISM4_9PROT</name>
<dbReference type="UniPathway" id="UPA00035">
    <property type="reaction ID" value="UER00040"/>
</dbReference>
<dbReference type="SUPFAM" id="SSF52317">
    <property type="entry name" value="Class I glutamine amidotransferase-like"/>
    <property type="match status" value="1"/>
</dbReference>
<dbReference type="InterPro" id="IPR015890">
    <property type="entry name" value="Chorismate_C"/>
</dbReference>
<dbReference type="RefSeq" id="WP_111397036.1">
    <property type="nucleotide sequence ID" value="NZ_QKYU01000004.1"/>
</dbReference>
<dbReference type="InterPro" id="IPR006221">
    <property type="entry name" value="TrpG/PapA_dom"/>
</dbReference>
<comment type="catalytic activity">
    <reaction evidence="3">
        <text>chorismate + L-glutamine = anthranilate + pyruvate + L-glutamate + H(+)</text>
        <dbReference type="Rhea" id="RHEA:21732"/>
        <dbReference type="ChEBI" id="CHEBI:15361"/>
        <dbReference type="ChEBI" id="CHEBI:15378"/>
        <dbReference type="ChEBI" id="CHEBI:16567"/>
        <dbReference type="ChEBI" id="CHEBI:29748"/>
        <dbReference type="ChEBI" id="CHEBI:29985"/>
        <dbReference type="ChEBI" id="CHEBI:58359"/>
        <dbReference type="EC" id="4.1.3.27"/>
    </reaction>
</comment>
<evidence type="ECO:0000259" key="6">
    <source>
        <dbReference type="Pfam" id="PF04715"/>
    </source>
</evidence>
<dbReference type="InterPro" id="IPR019999">
    <property type="entry name" value="Anth_synth_I-like"/>
</dbReference>
<keyword evidence="8" id="KW-1185">Reference proteome</keyword>
<keyword evidence="3" id="KW-0456">Lyase</keyword>
<dbReference type="PRINTS" id="PR00096">
    <property type="entry name" value="GATASE"/>
</dbReference>
<evidence type="ECO:0000256" key="1">
    <source>
        <dbReference type="ARBA" id="ARBA00022962"/>
    </source>
</evidence>
<dbReference type="Gene3D" id="3.60.120.10">
    <property type="entry name" value="Anthranilate synthase"/>
    <property type="match status" value="1"/>
</dbReference>
<gene>
    <name evidence="7" type="ORF">C8P66_104127</name>
</gene>
<dbReference type="NCBIfam" id="TIGR01815">
    <property type="entry name" value="TrpE-clade3"/>
    <property type="match status" value="1"/>
</dbReference>